<evidence type="ECO:0000313" key="3">
    <source>
        <dbReference type="Proteomes" id="UP000019335"/>
    </source>
</evidence>
<gene>
    <name evidence="2" type="ORF">Naga_100281g1</name>
</gene>
<accession>W7TY43</accession>
<dbReference type="EMBL" id="AZIL01000941">
    <property type="protein sequence ID" value="EWM25319.1"/>
    <property type="molecule type" value="Genomic_DNA"/>
</dbReference>
<sequence length="89" mass="9574">MGALCCCARGGTTASAGDTHGDHGAIPYVLSAHEKEALRARRAEAAEARRNNFKQGGGGERLKEQTERREQAQRDAAFTGQNAMQWGTK</sequence>
<protein>
    <recommendedName>
        <fullName evidence="4">Small VCP/p97-interacting protein</fullName>
    </recommendedName>
</protein>
<evidence type="ECO:0000256" key="1">
    <source>
        <dbReference type="SAM" id="MobiDB-lite"/>
    </source>
</evidence>
<dbReference type="Proteomes" id="UP000019335">
    <property type="component" value="Chromosome 11"/>
</dbReference>
<feature type="region of interest" description="Disordered" evidence="1">
    <location>
        <begin position="45"/>
        <end position="89"/>
    </location>
</feature>
<evidence type="ECO:0000313" key="2">
    <source>
        <dbReference type="EMBL" id="EWM25319.1"/>
    </source>
</evidence>
<organism evidence="2 3">
    <name type="scientific">Nannochloropsis gaditana</name>
    <dbReference type="NCBI Taxonomy" id="72520"/>
    <lineage>
        <taxon>Eukaryota</taxon>
        <taxon>Sar</taxon>
        <taxon>Stramenopiles</taxon>
        <taxon>Ochrophyta</taxon>
        <taxon>Eustigmatophyceae</taxon>
        <taxon>Eustigmatales</taxon>
        <taxon>Monodopsidaceae</taxon>
        <taxon>Nannochloropsis</taxon>
    </lineage>
</organism>
<reference evidence="2 3" key="1">
    <citation type="journal article" date="2014" name="Mol. Plant">
        <title>Chromosome Scale Genome Assembly and Transcriptome Profiling of Nannochloropsis gaditana in Nitrogen Depletion.</title>
        <authorList>
            <person name="Corteggiani Carpinelli E."/>
            <person name="Telatin A."/>
            <person name="Vitulo N."/>
            <person name="Forcato C."/>
            <person name="D'Angelo M."/>
            <person name="Schiavon R."/>
            <person name="Vezzi A."/>
            <person name="Giacometti G.M."/>
            <person name="Morosinotto T."/>
            <person name="Valle G."/>
        </authorList>
    </citation>
    <scope>NUCLEOTIDE SEQUENCE [LARGE SCALE GENOMIC DNA]</scope>
    <source>
        <strain evidence="2 3">B-31</strain>
    </source>
</reference>
<keyword evidence="3" id="KW-1185">Reference proteome</keyword>
<feature type="compositionally biased region" description="Polar residues" evidence="1">
    <location>
        <begin position="79"/>
        <end position="89"/>
    </location>
</feature>
<evidence type="ECO:0008006" key="4">
    <source>
        <dbReference type="Google" id="ProtNLM"/>
    </source>
</evidence>
<feature type="compositionally biased region" description="Basic and acidic residues" evidence="1">
    <location>
        <begin position="60"/>
        <end position="73"/>
    </location>
</feature>
<comment type="caution">
    <text evidence="2">The sequence shown here is derived from an EMBL/GenBank/DDBJ whole genome shotgun (WGS) entry which is preliminary data.</text>
</comment>
<proteinExistence type="predicted"/>
<name>W7TY43_9STRA</name>
<dbReference type="AlphaFoldDB" id="W7TY43"/>